<dbReference type="EMBL" id="NHYE01000609">
    <property type="protein sequence ID" value="PPR04544.1"/>
    <property type="molecule type" value="Genomic_DNA"/>
</dbReference>
<feature type="compositionally biased region" description="Basic residues" evidence="4">
    <location>
        <begin position="756"/>
        <end position="765"/>
    </location>
</feature>
<feature type="region of interest" description="Disordered" evidence="4">
    <location>
        <begin position="676"/>
        <end position="788"/>
    </location>
</feature>
<feature type="repeat" description="WD" evidence="3">
    <location>
        <begin position="1354"/>
        <end position="1395"/>
    </location>
</feature>
<dbReference type="GO" id="GO:1990234">
    <property type="term" value="C:transferase complex"/>
    <property type="evidence" value="ECO:0007669"/>
    <property type="project" value="UniProtKB-ARBA"/>
</dbReference>
<evidence type="ECO:0000256" key="1">
    <source>
        <dbReference type="ARBA" id="ARBA00022574"/>
    </source>
</evidence>
<dbReference type="InterPro" id="IPR015943">
    <property type="entry name" value="WD40/YVTN_repeat-like_dom_sf"/>
</dbReference>
<name>A0A409YP72_9AGAR</name>
<feature type="compositionally biased region" description="Pro residues" evidence="4">
    <location>
        <begin position="462"/>
        <end position="487"/>
    </location>
</feature>
<evidence type="ECO:0000256" key="4">
    <source>
        <dbReference type="SAM" id="MobiDB-lite"/>
    </source>
</evidence>
<keyword evidence="2" id="KW-0677">Repeat</keyword>
<dbReference type="SUPFAM" id="SSF50978">
    <property type="entry name" value="WD40 repeat-like"/>
    <property type="match status" value="1"/>
</dbReference>
<feature type="repeat" description="WD" evidence="3">
    <location>
        <begin position="1045"/>
        <end position="1086"/>
    </location>
</feature>
<feature type="compositionally biased region" description="Low complexity" evidence="4">
    <location>
        <begin position="373"/>
        <end position="392"/>
    </location>
</feature>
<reference evidence="5 6" key="1">
    <citation type="journal article" date="2018" name="Evol. Lett.">
        <title>Horizontal gene cluster transfer increased hallucinogenic mushroom diversity.</title>
        <authorList>
            <person name="Reynolds H.T."/>
            <person name="Vijayakumar V."/>
            <person name="Gluck-Thaler E."/>
            <person name="Korotkin H.B."/>
            <person name="Matheny P.B."/>
            <person name="Slot J.C."/>
        </authorList>
    </citation>
    <scope>NUCLEOTIDE SEQUENCE [LARGE SCALE GENOMIC DNA]</scope>
    <source>
        <strain evidence="5 6">SRW20</strain>
    </source>
</reference>
<evidence type="ECO:0000313" key="5">
    <source>
        <dbReference type="EMBL" id="PPR04544.1"/>
    </source>
</evidence>
<feature type="repeat" description="WD" evidence="3">
    <location>
        <begin position="1133"/>
        <end position="1174"/>
    </location>
</feature>
<sequence>MVNPGAFQGKRKEFLLAEKVAYAAAVEGDYAADAIANIQRRYFKRFPVELPPDQEPTQEFLDAVNDDEADQEPDLPQEDELTPEEYAKAMRALEQRAEMIAFRRGQIKRWLVYQHMKDNSVDDPSRDGAYRALLQRLTGVGDSRPRQKTASNVWRRDLRDVIEAEARRRVQTLDKKKLAAIRQTVASEMFAALSKEEKEKWDKLAKTEHTFAVDKWEAEINGPPSTRPADRQKCILGIVSFVQPILDGMAAATGWKCSLIAGGPEPASGGRLTIVSAHAGTTSGDIKMNFVRAERQKYKDGVLPAFGSFLRKCYTPEDCRAFALSPNSSIHGMDAAEFEKEGSSVDALPDPEAVESTARPRPSTPPTLPPPQTSTQAVSLPSTATTSSSAAATQPLCVTASTATPMAACSTSTPLPPTATTSQQTEQLRETANPGVSTSTRSVTTPAITSTGSPTATSAPIIQPPYIAPPVAPVAPTTNPTPLPPAMPQHMDVDSPLDNSEPLTPLDSGSANSPSLSHQHPSISEETILSPPPPAGVPPPPKHPTPTVSPTPPSPPISPPLSPVRANSPPLSAPLGQPIYHALSPIRANSHPLPNDTLPEMPPPPSSPPRANSPPLPDDTHFESSHHLDNAPQHALLHPPPSAHVMSILSALSLYPLNAFPSASTTSSVSGLIRPSYTNSHRSSSPSAASTASSDSSCSTKSSSSSKSSSSPATSVTSMSDSEDEGPHTFGRETDVSARRTRSQASRAASVPKPRGVAKRQKGVRAVKDDAQAARRSKRQRVDGATTPAPDWFTKAWTGFASEDLGAKWTSFLELWRDFEGREGFRDGAKLGSRNRPAIIEEWIAHRHRSTTWRPTIDIKDFECGFKAWWISLQPDWRVSRGAIKKSQLDGDWGALKRSGKNGLLSIVAALFFWGVNAKDNAKSRKPWLTALDDCSSVLAFRTSILGTSSKPIFSNPSRPPAFEVRKRLIWVIKNRGYPSPPPASRQTLPTSSSGADSSRPPLTGDVGHCLSSAPPGSASAGLFGAFPHGSCTQVETKRQLGEPLTGHDKEIHSVSFSRDGTKLVSASDDGTIRSWSVKLRQPLGSALKEHDKWPIKSVAFSPDGRRIVSGSWDSTVRLWDAQYAEAEPQVLQIGHGSTISSIMFSPDGRQIASGSWDKTIRLWNADTGELLGLPLEGHEKGVECVAFSPDGKRLASGSRSDDATVWLWDLEKGQQLVPPLQGHAGYVLSVAFSPDGKLLASGSADKTIRLWKTITWEPLQPPLEGHGDWVQSVAFSLDGGQIASGSDDRTLRLWDVREGKVHGHPPFRGHDGEVNSVTFSPNEKQVASGSYDKTIRLWSTKFGQEFGSQLKVFAGHDGAVYSVIFSFNGQQIVSGSQDRTIRLWGVESGQQLRILRGHEDSIRTVAYSPVSRFIASGSNDKTIRVWDAKTDSELQQHVEIFDTPEFFRNEKHFVCFSTSLSHSLRMHSNSSSPPYVEADSVDVDDHGWTRFRQDAESNRLFWTPQLYRPVWIHQYILQVLPAPEVELDLSVMAHGSEWHLCYISGEAGQPP</sequence>
<feature type="repeat" description="WD" evidence="3">
    <location>
        <begin position="1396"/>
        <end position="1437"/>
    </location>
</feature>
<evidence type="ECO:0000313" key="6">
    <source>
        <dbReference type="Proteomes" id="UP000284706"/>
    </source>
</evidence>
<evidence type="ECO:0000256" key="3">
    <source>
        <dbReference type="PROSITE-ProRule" id="PRU00221"/>
    </source>
</evidence>
<feature type="repeat" description="WD" evidence="3">
    <location>
        <begin position="1096"/>
        <end position="1130"/>
    </location>
</feature>
<comment type="caution">
    <text evidence="5">The sequence shown here is derived from an EMBL/GenBank/DDBJ whole genome shotgun (WGS) entry which is preliminary data.</text>
</comment>
<dbReference type="InterPro" id="IPR001680">
    <property type="entry name" value="WD40_rpt"/>
</dbReference>
<keyword evidence="6" id="KW-1185">Reference proteome</keyword>
<feature type="compositionally biased region" description="Basic and acidic residues" evidence="4">
    <location>
        <begin position="725"/>
        <end position="738"/>
    </location>
</feature>
<dbReference type="Pfam" id="PF00400">
    <property type="entry name" value="WD40"/>
    <property type="match status" value="9"/>
</dbReference>
<feature type="compositionally biased region" description="Polar residues" evidence="4">
    <location>
        <begin position="985"/>
        <end position="997"/>
    </location>
</feature>
<feature type="region of interest" description="Disordered" evidence="4">
    <location>
        <begin position="407"/>
        <end position="626"/>
    </location>
</feature>
<dbReference type="OrthoDB" id="2803783at2759"/>
<feature type="region of interest" description="Disordered" evidence="4">
    <location>
        <begin position="337"/>
        <end position="392"/>
    </location>
</feature>
<dbReference type="STRING" id="231916.A0A409YP72"/>
<dbReference type="SUPFAM" id="SSF50998">
    <property type="entry name" value="Quinoprotein alcohol dehydrogenase-like"/>
    <property type="match status" value="1"/>
</dbReference>
<dbReference type="PROSITE" id="PS50082">
    <property type="entry name" value="WD_REPEATS_2"/>
    <property type="match status" value="9"/>
</dbReference>
<organism evidence="5 6">
    <name type="scientific">Gymnopilus dilepis</name>
    <dbReference type="NCBI Taxonomy" id="231916"/>
    <lineage>
        <taxon>Eukaryota</taxon>
        <taxon>Fungi</taxon>
        <taxon>Dikarya</taxon>
        <taxon>Basidiomycota</taxon>
        <taxon>Agaricomycotina</taxon>
        <taxon>Agaricomycetes</taxon>
        <taxon>Agaricomycetidae</taxon>
        <taxon>Agaricales</taxon>
        <taxon>Agaricineae</taxon>
        <taxon>Hymenogastraceae</taxon>
        <taxon>Gymnopilus</taxon>
    </lineage>
</organism>
<dbReference type="InParanoid" id="A0A409YP72"/>
<feature type="repeat" description="WD" evidence="3">
    <location>
        <begin position="1176"/>
        <end position="1207"/>
    </location>
</feature>
<dbReference type="PROSITE" id="PS50294">
    <property type="entry name" value="WD_REPEATS_REGION"/>
    <property type="match status" value="9"/>
</dbReference>
<feature type="compositionally biased region" description="Low complexity" evidence="4">
    <location>
        <begin position="683"/>
        <end position="720"/>
    </location>
</feature>
<feature type="compositionally biased region" description="Polar residues" evidence="4">
    <location>
        <begin position="497"/>
        <end position="527"/>
    </location>
</feature>
<feature type="compositionally biased region" description="Pro residues" evidence="4">
    <location>
        <begin position="530"/>
        <end position="562"/>
    </location>
</feature>
<feature type="repeat" description="WD" evidence="3">
    <location>
        <begin position="1221"/>
        <end position="1253"/>
    </location>
</feature>
<dbReference type="PROSITE" id="PS00678">
    <property type="entry name" value="WD_REPEATS_1"/>
    <property type="match status" value="3"/>
</dbReference>
<dbReference type="Proteomes" id="UP000284706">
    <property type="component" value="Unassembled WGS sequence"/>
</dbReference>
<protein>
    <submittedName>
        <fullName evidence="5">Uncharacterized protein</fullName>
    </submittedName>
</protein>
<dbReference type="InterPro" id="IPR019775">
    <property type="entry name" value="WD40_repeat_CS"/>
</dbReference>
<dbReference type="SMART" id="SM00320">
    <property type="entry name" value="WD40"/>
    <property type="match status" value="9"/>
</dbReference>
<feature type="region of interest" description="Disordered" evidence="4">
    <location>
        <begin position="980"/>
        <end position="1012"/>
    </location>
</feature>
<feature type="repeat" description="WD" evidence="3">
    <location>
        <begin position="1264"/>
        <end position="1301"/>
    </location>
</feature>
<accession>A0A409YP72</accession>
<dbReference type="GO" id="GO:0005634">
    <property type="term" value="C:nucleus"/>
    <property type="evidence" value="ECO:0007669"/>
    <property type="project" value="TreeGrafter"/>
</dbReference>
<dbReference type="PANTHER" id="PTHR22847:SF637">
    <property type="entry name" value="WD REPEAT DOMAIN 5B"/>
    <property type="match status" value="1"/>
</dbReference>
<keyword evidence="1 3" id="KW-0853">WD repeat</keyword>
<dbReference type="PRINTS" id="PR00320">
    <property type="entry name" value="GPROTEINBRPT"/>
</dbReference>
<feature type="compositionally biased region" description="Pro residues" evidence="4">
    <location>
        <begin position="362"/>
        <end position="372"/>
    </location>
</feature>
<dbReference type="Gene3D" id="2.130.10.10">
    <property type="entry name" value="YVTN repeat-like/Quinoprotein amine dehydrogenase"/>
    <property type="match status" value="3"/>
</dbReference>
<feature type="compositionally biased region" description="Low complexity" evidence="4">
    <location>
        <begin position="407"/>
        <end position="425"/>
    </location>
</feature>
<feature type="compositionally biased region" description="Pro residues" evidence="4">
    <location>
        <begin position="600"/>
        <end position="617"/>
    </location>
</feature>
<feature type="compositionally biased region" description="Low complexity" evidence="4">
    <location>
        <begin position="444"/>
        <end position="461"/>
    </location>
</feature>
<dbReference type="InterPro" id="IPR020472">
    <property type="entry name" value="WD40_PAC1"/>
</dbReference>
<feature type="repeat" description="WD" evidence="3">
    <location>
        <begin position="1308"/>
        <end position="1349"/>
    </location>
</feature>
<gene>
    <name evidence="5" type="ORF">CVT26_002511</name>
</gene>
<dbReference type="InterPro" id="IPR011047">
    <property type="entry name" value="Quinoprotein_ADH-like_sf"/>
</dbReference>
<proteinExistence type="predicted"/>
<evidence type="ECO:0000256" key="2">
    <source>
        <dbReference type="ARBA" id="ARBA00022737"/>
    </source>
</evidence>
<dbReference type="PANTHER" id="PTHR22847">
    <property type="entry name" value="WD40 REPEAT PROTEIN"/>
    <property type="match status" value="1"/>
</dbReference>
<dbReference type="CDD" id="cd00200">
    <property type="entry name" value="WD40"/>
    <property type="match status" value="1"/>
</dbReference>
<dbReference type="InterPro" id="IPR036322">
    <property type="entry name" value="WD40_repeat_dom_sf"/>
</dbReference>
<feature type="compositionally biased region" description="Polar residues" evidence="4">
    <location>
        <begin position="434"/>
        <end position="443"/>
    </location>
</feature>